<feature type="region of interest" description="Disordered" evidence="2">
    <location>
        <begin position="1"/>
        <end position="41"/>
    </location>
</feature>
<dbReference type="AlphaFoldDB" id="A0A9D4YUV2"/>
<protein>
    <submittedName>
        <fullName evidence="3">Uncharacterized protein</fullName>
    </submittedName>
</protein>
<feature type="compositionally biased region" description="Acidic residues" evidence="2">
    <location>
        <begin position="574"/>
        <end position="587"/>
    </location>
</feature>
<dbReference type="GO" id="GO:0005783">
    <property type="term" value="C:endoplasmic reticulum"/>
    <property type="evidence" value="ECO:0007669"/>
    <property type="project" value="TreeGrafter"/>
</dbReference>
<feature type="compositionally biased region" description="Basic and acidic residues" evidence="2">
    <location>
        <begin position="31"/>
        <end position="41"/>
    </location>
</feature>
<feature type="region of interest" description="Disordered" evidence="2">
    <location>
        <begin position="373"/>
        <end position="399"/>
    </location>
</feature>
<evidence type="ECO:0000313" key="3">
    <source>
        <dbReference type="EMBL" id="KAI3427116.1"/>
    </source>
</evidence>
<evidence type="ECO:0000313" key="4">
    <source>
        <dbReference type="Proteomes" id="UP001055712"/>
    </source>
</evidence>
<dbReference type="EMBL" id="SIDB01000010">
    <property type="protein sequence ID" value="KAI3427116.1"/>
    <property type="molecule type" value="Genomic_DNA"/>
</dbReference>
<dbReference type="InterPro" id="IPR039604">
    <property type="entry name" value="Bfr1"/>
</dbReference>
<dbReference type="GO" id="GO:0003729">
    <property type="term" value="F:mRNA binding"/>
    <property type="evidence" value="ECO:0007669"/>
    <property type="project" value="TreeGrafter"/>
</dbReference>
<dbReference type="GO" id="GO:0008298">
    <property type="term" value="P:intracellular mRNA localization"/>
    <property type="evidence" value="ECO:0007669"/>
    <property type="project" value="TreeGrafter"/>
</dbReference>
<feature type="compositionally biased region" description="Low complexity" evidence="2">
    <location>
        <begin position="588"/>
        <end position="600"/>
    </location>
</feature>
<dbReference type="GO" id="GO:0042175">
    <property type="term" value="C:nuclear outer membrane-endoplasmic reticulum membrane network"/>
    <property type="evidence" value="ECO:0007669"/>
    <property type="project" value="TreeGrafter"/>
</dbReference>
<feature type="compositionally biased region" description="Acidic residues" evidence="2">
    <location>
        <begin position="554"/>
        <end position="567"/>
    </location>
</feature>
<feature type="region of interest" description="Disordered" evidence="2">
    <location>
        <begin position="68"/>
        <end position="87"/>
    </location>
</feature>
<accession>A0A9D4YUV2</accession>
<dbReference type="PANTHER" id="PTHR31027">
    <property type="entry name" value="NUCLEAR SEGREGATION PROTEIN BFR1"/>
    <property type="match status" value="1"/>
</dbReference>
<feature type="compositionally biased region" description="Low complexity" evidence="2">
    <location>
        <begin position="8"/>
        <end position="30"/>
    </location>
</feature>
<dbReference type="OrthoDB" id="2195113at2759"/>
<organism evidence="3 4">
    <name type="scientific">Chlorella vulgaris</name>
    <name type="common">Green alga</name>
    <dbReference type="NCBI Taxonomy" id="3077"/>
    <lineage>
        <taxon>Eukaryota</taxon>
        <taxon>Viridiplantae</taxon>
        <taxon>Chlorophyta</taxon>
        <taxon>core chlorophytes</taxon>
        <taxon>Trebouxiophyceae</taxon>
        <taxon>Chlorellales</taxon>
        <taxon>Chlorellaceae</taxon>
        <taxon>Chlorella clade</taxon>
        <taxon>Chlorella</taxon>
    </lineage>
</organism>
<name>A0A9D4YUV2_CHLVU</name>
<keyword evidence="1" id="KW-0175">Coiled coil</keyword>
<dbReference type="PANTHER" id="PTHR31027:SF2">
    <property type="entry name" value="LEBERCILIN DOMAIN-CONTAINING PROTEIN"/>
    <property type="match status" value="1"/>
</dbReference>
<feature type="compositionally biased region" description="Low complexity" evidence="2">
    <location>
        <begin position="453"/>
        <end position="479"/>
    </location>
</feature>
<dbReference type="Proteomes" id="UP001055712">
    <property type="component" value="Unassembled WGS sequence"/>
</dbReference>
<comment type="caution">
    <text evidence="3">The sequence shown here is derived from an EMBL/GenBank/DDBJ whole genome shotgun (WGS) entry which is preliminary data.</text>
</comment>
<reference evidence="3" key="2">
    <citation type="submission" date="2020-11" db="EMBL/GenBank/DDBJ databases">
        <authorList>
            <person name="Cecchin M."/>
            <person name="Marcolungo L."/>
            <person name="Rossato M."/>
            <person name="Girolomoni L."/>
            <person name="Cosentino E."/>
            <person name="Cuine S."/>
            <person name="Li-Beisson Y."/>
            <person name="Delledonne M."/>
            <person name="Ballottari M."/>
        </authorList>
    </citation>
    <scope>NUCLEOTIDE SEQUENCE</scope>
    <source>
        <strain evidence="3">211/11P</strain>
        <tissue evidence="3">Whole cell</tissue>
    </source>
</reference>
<gene>
    <name evidence="3" type="ORF">D9Q98_007053</name>
</gene>
<evidence type="ECO:0000256" key="2">
    <source>
        <dbReference type="SAM" id="MobiDB-lite"/>
    </source>
</evidence>
<dbReference type="GO" id="GO:1990904">
    <property type="term" value="C:ribonucleoprotein complex"/>
    <property type="evidence" value="ECO:0007669"/>
    <property type="project" value="TreeGrafter"/>
</dbReference>
<reference evidence="3" key="1">
    <citation type="journal article" date="2019" name="Plant J.">
        <title>Chlorella vulgaris genome assembly and annotation reveals the molecular basis for metabolic acclimation to high light conditions.</title>
        <authorList>
            <person name="Cecchin M."/>
            <person name="Marcolungo L."/>
            <person name="Rossato M."/>
            <person name="Girolomoni L."/>
            <person name="Cosentino E."/>
            <person name="Cuine S."/>
            <person name="Li-Beisson Y."/>
            <person name="Delledonne M."/>
            <person name="Ballottari M."/>
        </authorList>
    </citation>
    <scope>NUCLEOTIDE SEQUENCE</scope>
    <source>
        <strain evidence="3">211/11P</strain>
    </source>
</reference>
<feature type="compositionally biased region" description="Basic and acidic residues" evidence="2">
    <location>
        <begin position="440"/>
        <end position="452"/>
    </location>
</feature>
<feature type="region of interest" description="Disordered" evidence="2">
    <location>
        <begin position="440"/>
        <end position="606"/>
    </location>
</feature>
<evidence type="ECO:0000256" key="1">
    <source>
        <dbReference type="SAM" id="Coils"/>
    </source>
</evidence>
<keyword evidence="4" id="KW-1185">Reference proteome</keyword>
<feature type="coiled-coil region" evidence="1">
    <location>
        <begin position="171"/>
        <end position="264"/>
    </location>
</feature>
<proteinExistence type="predicted"/>
<feature type="compositionally biased region" description="Acidic residues" evidence="2">
    <location>
        <begin position="511"/>
        <end position="546"/>
    </location>
</feature>
<feature type="compositionally biased region" description="Basic and acidic residues" evidence="2">
    <location>
        <begin position="484"/>
        <end position="494"/>
    </location>
</feature>
<sequence length="623" mass="68235">MSADDVAAEAPAAAEPQQAAATPAAPSLPAERVKRPVRPDDTEIKATIDVLQQSINKNKRRIEEIKETIDAKRSGKSKGSGEQQAIKNKLAELRGQFQTLVAQKNQLRSQLDGASKVRESARLSMKELRDSMKFTKVEDIDQYINDLEHRIQHDSLSLNEEKRILEQIKTLKKSRSTIGELTTKVSQLEADSSAVDGLRDGIKGIDGAIDKIKEQEEVLRQQLADMRAKEAEQGSDIPGLILVREECREVCKAAYQKIQDLRAELDAQWTVYKEQSAIFKVQLAEDRKVRQEEYLKQKTERDAERAARLADQSPEPFDKEVTLCDQLASYLKKFVAAEEAVEEKEEKDLSGALEGFKPMVKKEARKIQDDDAWLLGGGKKGKGKGKGKKEEKKVAAGPEKLTHSLDILDAFATLSLEVPLTTNKCAPLLEQVVAQKEAYLQRRKEAKEKPETAAEPAAAAEQPQQDGAAGAAVEGVPAPKTKKGPKEAPPKLDDTASWPSIGGAPAAAAAEEVEAEEAEEEQFEEEQQPEEQPIEDQEAEEVEEEQQPEKEQQEEPQQLEEEGEVAEQEAQQAAEEEAAADVPEEAAAEVQQAPAPATAANGDPVSAKLAVSEDGSVALTLSA</sequence>